<reference evidence="2 3" key="1">
    <citation type="submission" date="2010-03" db="EMBL/GenBank/DDBJ databases">
        <title>The genome sequence of Alistipes shahii WAL 8301.</title>
        <authorList>
            <consortium name="metaHIT consortium -- http://www.metahit.eu/"/>
            <person name="Pajon A."/>
            <person name="Turner K."/>
            <person name="Parkhill J."/>
        </authorList>
    </citation>
    <scope>NUCLEOTIDE SEQUENCE [LARGE SCALE GENOMIC DNA]</scope>
    <source>
        <strain evidence="2 3">WAL 8301</strain>
    </source>
</reference>
<keyword evidence="1" id="KW-0472">Membrane</keyword>
<dbReference type="KEGG" id="ash:AL1_02220"/>
<sequence>MPHVWSETVNFWKIGLKVSRHFVLDLFLRRLTKRLIFNSPLMEDIPLGFILILFGFFVAAIVLTAIVIVWKQRRLQRLKDPHKDYYRKKG</sequence>
<accession>D4IJ13</accession>
<proteinExistence type="predicted"/>
<dbReference type="Proteomes" id="UP000008794">
    <property type="component" value="Chromosome"/>
</dbReference>
<organism evidence="2 3">
    <name type="scientific">Alistipes shahii WAL 8301</name>
    <dbReference type="NCBI Taxonomy" id="717959"/>
    <lineage>
        <taxon>Bacteria</taxon>
        <taxon>Pseudomonadati</taxon>
        <taxon>Bacteroidota</taxon>
        <taxon>Bacteroidia</taxon>
        <taxon>Bacteroidales</taxon>
        <taxon>Rikenellaceae</taxon>
        <taxon>Alistipes</taxon>
    </lineage>
</organism>
<dbReference type="BioCyc" id="ASHA717959:AL1_RS01040-MONOMER"/>
<reference evidence="2 3" key="2">
    <citation type="submission" date="2010-03" db="EMBL/GenBank/DDBJ databases">
        <authorList>
            <person name="Pajon A."/>
        </authorList>
    </citation>
    <scope>NUCLEOTIDE SEQUENCE [LARGE SCALE GENOMIC DNA]</scope>
    <source>
        <strain evidence="2 3">WAL 8301</strain>
    </source>
</reference>
<protein>
    <submittedName>
        <fullName evidence="2">Uncharacterized protein</fullName>
    </submittedName>
</protein>
<feature type="transmembrane region" description="Helical" evidence="1">
    <location>
        <begin position="47"/>
        <end position="70"/>
    </location>
</feature>
<keyword evidence="1" id="KW-1133">Transmembrane helix</keyword>
<dbReference type="PATRIC" id="fig|717959.3.peg.23"/>
<dbReference type="EMBL" id="FP929032">
    <property type="protein sequence ID" value="CBK62925.1"/>
    <property type="molecule type" value="Genomic_DNA"/>
</dbReference>
<evidence type="ECO:0000256" key="1">
    <source>
        <dbReference type="SAM" id="Phobius"/>
    </source>
</evidence>
<dbReference type="STRING" id="717959.AL1_02220"/>
<keyword evidence="3" id="KW-1185">Reference proteome</keyword>
<name>D4IJ13_9BACT</name>
<keyword evidence="1" id="KW-0812">Transmembrane</keyword>
<dbReference type="AlphaFoldDB" id="D4IJ13"/>
<dbReference type="HOGENOM" id="CLU_2434357_0_0_10"/>
<evidence type="ECO:0000313" key="2">
    <source>
        <dbReference type="EMBL" id="CBK62925.1"/>
    </source>
</evidence>
<gene>
    <name evidence="2" type="ORF">AL1_02220</name>
</gene>
<evidence type="ECO:0000313" key="3">
    <source>
        <dbReference type="Proteomes" id="UP000008794"/>
    </source>
</evidence>